<evidence type="ECO:0000313" key="1">
    <source>
        <dbReference type="EMBL" id="MBX71740.1"/>
    </source>
</evidence>
<protein>
    <submittedName>
        <fullName evidence="1">Uncharacterized protein</fullName>
    </submittedName>
</protein>
<reference evidence="1" key="1">
    <citation type="submission" date="2018-02" db="EMBL/GenBank/DDBJ databases">
        <title>Rhizophora mucronata_Transcriptome.</title>
        <authorList>
            <person name="Meera S.P."/>
            <person name="Sreeshan A."/>
            <person name="Augustine A."/>
        </authorList>
    </citation>
    <scope>NUCLEOTIDE SEQUENCE</scope>
    <source>
        <tissue evidence="1">Leaf</tissue>
    </source>
</reference>
<proteinExistence type="predicted"/>
<dbReference type="EMBL" id="GGEC01091256">
    <property type="protein sequence ID" value="MBX71740.1"/>
    <property type="molecule type" value="Transcribed_RNA"/>
</dbReference>
<accession>A0A2P2QXK0</accession>
<sequence>MKKFNARSLNQESVQTWLF</sequence>
<dbReference type="AlphaFoldDB" id="A0A2P2QXK0"/>
<name>A0A2P2QXK0_RHIMU</name>
<organism evidence="1">
    <name type="scientific">Rhizophora mucronata</name>
    <name type="common">Asiatic mangrove</name>
    <dbReference type="NCBI Taxonomy" id="61149"/>
    <lineage>
        <taxon>Eukaryota</taxon>
        <taxon>Viridiplantae</taxon>
        <taxon>Streptophyta</taxon>
        <taxon>Embryophyta</taxon>
        <taxon>Tracheophyta</taxon>
        <taxon>Spermatophyta</taxon>
        <taxon>Magnoliopsida</taxon>
        <taxon>eudicotyledons</taxon>
        <taxon>Gunneridae</taxon>
        <taxon>Pentapetalae</taxon>
        <taxon>rosids</taxon>
        <taxon>fabids</taxon>
        <taxon>Malpighiales</taxon>
        <taxon>Rhizophoraceae</taxon>
        <taxon>Rhizophora</taxon>
    </lineage>
</organism>